<dbReference type="EMBL" id="JAVRRJ010000003">
    <property type="protein sequence ID" value="KAK5086763.1"/>
    <property type="molecule type" value="Genomic_DNA"/>
</dbReference>
<evidence type="ECO:0000259" key="9">
    <source>
        <dbReference type="PROSITE" id="PS50109"/>
    </source>
</evidence>
<feature type="modified residue" description="4-aspartylphosphate" evidence="6">
    <location>
        <position position="1036"/>
    </location>
</feature>
<feature type="domain" description="Response regulatory" evidence="10">
    <location>
        <begin position="985"/>
        <end position="1118"/>
    </location>
</feature>
<dbReference type="SMART" id="SM00388">
    <property type="entry name" value="HisKA"/>
    <property type="match status" value="1"/>
</dbReference>
<reference evidence="11 12" key="1">
    <citation type="submission" date="2023-08" db="EMBL/GenBank/DDBJ databases">
        <title>Black Yeasts Isolated from many extreme environments.</title>
        <authorList>
            <person name="Coleine C."/>
            <person name="Stajich J.E."/>
            <person name="Selbmann L."/>
        </authorList>
    </citation>
    <scope>NUCLEOTIDE SEQUENCE [LARGE SCALE GENOMIC DNA]</scope>
    <source>
        <strain evidence="11 12">CCFEE 5910</strain>
    </source>
</reference>
<feature type="transmembrane region" description="Helical" evidence="8">
    <location>
        <begin position="121"/>
        <end position="141"/>
    </location>
</feature>
<feature type="compositionally biased region" description="Polar residues" evidence="7">
    <location>
        <begin position="261"/>
        <end position="282"/>
    </location>
</feature>
<evidence type="ECO:0000256" key="3">
    <source>
        <dbReference type="ARBA" id="ARBA00022553"/>
    </source>
</evidence>
<sequence length="1128" mass="124697">MPSSEVDLGLSKPRLRGIGLEFDGPNGCGLEHWNPPPAPLRWPPSRILDIEYTGIAFSSSRSLLPRAPSLLERPKPLWNGIRTWHAAISSCEKRPDVLTTICTLNIQLGDMRQVEPHWNDGLVIASIAISLLGTFTSTQLVCQARLSRHVTAVLLWTFLASLTFGFCSIWCLHFVAMLAYELDLPIGLNIPLTVLSAFLAVFFTFVALASDLAWDRFSRYRKRSRGRRSRGRRMKEYLDAVEAGRPELPHRGSSEPLVVQSRRTSSDLPSNNLGTPRSSSPTRLRLQMQEGSPAPILSHRPSLSQRASSSSHKHFDGLDPAPTFLGTAINPPLLGDDVGEEDKDYDDDAYGTETSSDYTYLRRYSDTTLSTEASSFGLGLLNSTKTWKPGPARAANPILMMLTGLWHGITLKNIAKGFFWSLAITSMHYAGILALKVPEGWCTLHPALVLLSAIISWVVCTVGCILMSQMESYLIQQIMFAVVATTGVAAMHFTGMSAARFWTNAEPQEKRGYPTGLPVTIVTIATLTCLAANGLLVHSATIARNKLTDIIRTRRKLWAALAQKEHAEAAAQARSEFIASASHEIRTPLHQLQGYGDLLSREHLTEEGRVLLRAIQDATKTLSLITNNVLDWSRLEKGEAAHRPTFLQIRDVIDSVIGLLPIRHEESEVEILVAVAPEVPSSIFMDELSLTRIILNLLSNACKFTTHGYVLLTVTNKNDDLIISVEDTGCGVPASFLPQLFEPYKQAQTRGAERGTGLGLSIVKQLLAKMRGTIHVDSKYREDPGVGPEKQGSIFTVTIPLMETTSGIDDHPRKDDGTQIAIFEEDNVRLVEGLTKAWAAFGVEVKTVGLQELSRQIKYIWASAPTLAHKPELLRHLSSQSKWLTFVPYDNENSLYQVLGSRLAPHIMPIKRPLVWHRIMKSIEDIGDMPFKAEVGKPSVRFAEDVEIMNGEPTSSFDVLSPTSSNATISEKAVAVTEDAKKSFTIMLVEDNKINQKLGVKMVQKCGYDVIVANDGQEAIDLLIEHDSDIDLILMDQSMPRKDGLQATKEIREMEEQGKLEGSRKFRGTTKGRRRVIIAVTAVVGPSHEQKCTAAGTDAFLPKPLSLGKLRETLTYWFDITDGQRNGI</sequence>
<protein>
    <recommendedName>
        <fullName evidence="2">histidine kinase</fullName>
        <ecNumber evidence="2">2.7.13.3</ecNumber>
    </recommendedName>
</protein>
<dbReference type="PRINTS" id="PR00344">
    <property type="entry name" value="BCTRLSENSOR"/>
</dbReference>
<gene>
    <name evidence="11" type="ORF">LTR05_003931</name>
</gene>
<dbReference type="Gene3D" id="3.40.50.2300">
    <property type="match status" value="1"/>
</dbReference>
<dbReference type="SMART" id="SM00387">
    <property type="entry name" value="HATPase_c"/>
    <property type="match status" value="1"/>
</dbReference>
<evidence type="ECO:0000256" key="2">
    <source>
        <dbReference type="ARBA" id="ARBA00012438"/>
    </source>
</evidence>
<dbReference type="InterPro" id="IPR005467">
    <property type="entry name" value="His_kinase_dom"/>
</dbReference>
<name>A0AAN7T1G1_9EURO</name>
<dbReference type="GO" id="GO:0009927">
    <property type="term" value="F:histidine phosphotransfer kinase activity"/>
    <property type="evidence" value="ECO:0007669"/>
    <property type="project" value="TreeGrafter"/>
</dbReference>
<dbReference type="InterPro" id="IPR036890">
    <property type="entry name" value="HATPase_C_sf"/>
</dbReference>
<dbReference type="AlphaFoldDB" id="A0AAN7T1G1"/>
<dbReference type="InterPro" id="IPR001789">
    <property type="entry name" value="Sig_transdc_resp-reg_receiver"/>
</dbReference>
<dbReference type="Gene3D" id="1.10.287.130">
    <property type="match status" value="1"/>
</dbReference>
<evidence type="ECO:0000256" key="8">
    <source>
        <dbReference type="SAM" id="Phobius"/>
    </source>
</evidence>
<dbReference type="SUPFAM" id="SSF52172">
    <property type="entry name" value="CheY-like"/>
    <property type="match status" value="1"/>
</dbReference>
<evidence type="ECO:0000256" key="4">
    <source>
        <dbReference type="ARBA" id="ARBA00022679"/>
    </source>
</evidence>
<dbReference type="Pfam" id="PF03707">
    <property type="entry name" value="MHYT"/>
    <property type="match status" value="3"/>
</dbReference>
<dbReference type="InterPro" id="IPR005330">
    <property type="entry name" value="MHYT_dom"/>
</dbReference>
<dbReference type="SUPFAM" id="SSF47384">
    <property type="entry name" value="Homodimeric domain of signal transducing histidine kinase"/>
    <property type="match status" value="1"/>
</dbReference>
<evidence type="ECO:0000256" key="6">
    <source>
        <dbReference type="PROSITE-ProRule" id="PRU00169"/>
    </source>
</evidence>
<feature type="transmembrane region" description="Helical" evidence="8">
    <location>
        <begin position="417"/>
        <end position="435"/>
    </location>
</feature>
<feature type="region of interest" description="Disordered" evidence="7">
    <location>
        <begin position="245"/>
        <end position="351"/>
    </location>
</feature>
<evidence type="ECO:0000313" key="12">
    <source>
        <dbReference type="Proteomes" id="UP001309876"/>
    </source>
</evidence>
<feature type="transmembrane region" description="Helical" evidence="8">
    <location>
        <begin position="519"/>
        <end position="537"/>
    </location>
</feature>
<dbReference type="CDD" id="cd17546">
    <property type="entry name" value="REC_hyHK_CKI1_RcsC-like"/>
    <property type="match status" value="1"/>
</dbReference>
<dbReference type="InterPro" id="IPR011006">
    <property type="entry name" value="CheY-like_superfamily"/>
</dbReference>
<feature type="transmembrane region" description="Helical" evidence="8">
    <location>
        <begin position="447"/>
        <end position="466"/>
    </location>
</feature>
<organism evidence="11 12">
    <name type="scientific">Lithohypha guttulata</name>
    <dbReference type="NCBI Taxonomy" id="1690604"/>
    <lineage>
        <taxon>Eukaryota</taxon>
        <taxon>Fungi</taxon>
        <taxon>Dikarya</taxon>
        <taxon>Ascomycota</taxon>
        <taxon>Pezizomycotina</taxon>
        <taxon>Eurotiomycetes</taxon>
        <taxon>Chaetothyriomycetidae</taxon>
        <taxon>Chaetothyriales</taxon>
        <taxon>Trichomeriaceae</taxon>
        <taxon>Lithohypha</taxon>
    </lineage>
</organism>
<dbReference type="SMART" id="SM00448">
    <property type="entry name" value="REC"/>
    <property type="match status" value="1"/>
</dbReference>
<dbReference type="Pfam" id="PF02518">
    <property type="entry name" value="HATPase_c"/>
    <property type="match status" value="1"/>
</dbReference>
<dbReference type="InterPro" id="IPR003594">
    <property type="entry name" value="HATPase_dom"/>
</dbReference>
<dbReference type="Pfam" id="PF00512">
    <property type="entry name" value="HisKA"/>
    <property type="match status" value="1"/>
</dbReference>
<comment type="catalytic activity">
    <reaction evidence="1">
        <text>ATP + protein L-histidine = ADP + protein N-phospho-L-histidine.</text>
        <dbReference type="EC" id="2.7.13.3"/>
    </reaction>
</comment>
<keyword evidence="4" id="KW-0808">Transferase</keyword>
<dbReference type="InterPro" id="IPR004358">
    <property type="entry name" value="Sig_transdc_His_kin-like_C"/>
</dbReference>
<dbReference type="SUPFAM" id="SSF55874">
    <property type="entry name" value="ATPase domain of HSP90 chaperone/DNA topoisomerase II/histidine kinase"/>
    <property type="match status" value="1"/>
</dbReference>
<feature type="transmembrane region" description="Helical" evidence="8">
    <location>
        <begin position="478"/>
        <end position="499"/>
    </location>
</feature>
<dbReference type="PROSITE" id="PS50109">
    <property type="entry name" value="HIS_KIN"/>
    <property type="match status" value="1"/>
</dbReference>
<keyword evidence="5" id="KW-0418">Kinase</keyword>
<dbReference type="InterPro" id="IPR003661">
    <property type="entry name" value="HisK_dim/P_dom"/>
</dbReference>
<dbReference type="CDD" id="cd00082">
    <property type="entry name" value="HisKA"/>
    <property type="match status" value="1"/>
</dbReference>
<feature type="transmembrane region" description="Helical" evidence="8">
    <location>
        <begin position="153"/>
        <end position="180"/>
    </location>
</feature>
<feature type="compositionally biased region" description="Low complexity" evidence="7">
    <location>
        <begin position="298"/>
        <end position="310"/>
    </location>
</feature>
<dbReference type="Proteomes" id="UP001309876">
    <property type="component" value="Unassembled WGS sequence"/>
</dbReference>
<comment type="caution">
    <text evidence="11">The sequence shown here is derived from an EMBL/GenBank/DDBJ whole genome shotgun (WGS) entry which is preliminary data.</text>
</comment>
<dbReference type="GO" id="GO:0005886">
    <property type="term" value="C:plasma membrane"/>
    <property type="evidence" value="ECO:0007669"/>
    <property type="project" value="TreeGrafter"/>
</dbReference>
<evidence type="ECO:0000259" key="10">
    <source>
        <dbReference type="PROSITE" id="PS50110"/>
    </source>
</evidence>
<dbReference type="PANTHER" id="PTHR43047">
    <property type="entry name" value="TWO-COMPONENT HISTIDINE PROTEIN KINASE"/>
    <property type="match status" value="1"/>
</dbReference>
<proteinExistence type="predicted"/>
<dbReference type="PANTHER" id="PTHR43047:SF66">
    <property type="entry name" value="HISKA"/>
    <property type="match status" value="1"/>
</dbReference>
<keyword evidence="8" id="KW-0472">Membrane</keyword>
<dbReference type="InterPro" id="IPR036097">
    <property type="entry name" value="HisK_dim/P_sf"/>
</dbReference>
<evidence type="ECO:0000256" key="1">
    <source>
        <dbReference type="ARBA" id="ARBA00000085"/>
    </source>
</evidence>
<evidence type="ECO:0000256" key="5">
    <source>
        <dbReference type="ARBA" id="ARBA00022777"/>
    </source>
</evidence>
<evidence type="ECO:0000313" key="11">
    <source>
        <dbReference type="EMBL" id="KAK5086763.1"/>
    </source>
</evidence>
<feature type="compositionally biased region" description="Acidic residues" evidence="7">
    <location>
        <begin position="337"/>
        <end position="350"/>
    </location>
</feature>
<dbReference type="PROSITE" id="PS50110">
    <property type="entry name" value="RESPONSE_REGULATORY"/>
    <property type="match status" value="1"/>
</dbReference>
<dbReference type="EC" id="2.7.13.3" evidence="2"/>
<keyword evidence="8" id="KW-1133">Transmembrane helix</keyword>
<dbReference type="Gene3D" id="3.30.565.10">
    <property type="entry name" value="Histidine kinase-like ATPase, C-terminal domain"/>
    <property type="match status" value="1"/>
</dbReference>
<feature type="transmembrane region" description="Helical" evidence="8">
    <location>
        <begin position="192"/>
        <end position="214"/>
    </location>
</feature>
<accession>A0AAN7T1G1</accession>
<dbReference type="Pfam" id="PF00072">
    <property type="entry name" value="Response_reg"/>
    <property type="match status" value="1"/>
</dbReference>
<evidence type="ECO:0000256" key="7">
    <source>
        <dbReference type="SAM" id="MobiDB-lite"/>
    </source>
</evidence>
<keyword evidence="3 6" id="KW-0597">Phosphoprotein</keyword>
<feature type="domain" description="Histidine kinase" evidence="9">
    <location>
        <begin position="580"/>
        <end position="803"/>
    </location>
</feature>
<keyword evidence="12" id="KW-1185">Reference proteome</keyword>
<keyword evidence="8" id="KW-0812">Transmembrane</keyword>
<dbReference type="GO" id="GO:0000155">
    <property type="term" value="F:phosphorelay sensor kinase activity"/>
    <property type="evidence" value="ECO:0007669"/>
    <property type="project" value="InterPro"/>
</dbReference>